<sequence>MSKVIVISGIAQGMGREVSLMLAAKGYTICGFDIEKKHLDSLSSELTKLNASFHLETLSITESEKILKFKDNVIKKFGTVDTVVSNVGIGFFGPFEEVDLNKALQCFDINVIGCARLLQAFIPSMRKSNKGKLVVMSSLVGQVPFPFESIYSATKFAIEGMVSSLRYEVSPFGIQVAMIQPAQVSTNFAAKAQKLPEKDSPYFERCVRFIDRDNDLIRSATNPQQAAERIVRVIISNRPKLFNQVDFMSTFFLGLNRFLPQKLKDRILLDHMNINV</sequence>
<evidence type="ECO:0000256" key="3">
    <source>
        <dbReference type="RuleBase" id="RU000363"/>
    </source>
</evidence>
<proteinExistence type="inferred from homology"/>
<dbReference type="InterPro" id="IPR002347">
    <property type="entry name" value="SDR_fam"/>
</dbReference>
<organism evidence="4 5">
    <name type="scientific">Leptospira meyeri</name>
    <dbReference type="NCBI Taxonomy" id="29508"/>
    <lineage>
        <taxon>Bacteria</taxon>
        <taxon>Pseudomonadati</taxon>
        <taxon>Spirochaetota</taxon>
        <taxon>Spirochaetia</taxon>
        <taxon>Leptospirales</taxon>
        <taxon>Leptospiraceae</taxon>
        <taxon>Leptospira</taxon>
    </lineage>
</organism>
<dbReference type="OrthoDB" id="9775296at2"/>
<protein>
    <submittedName>
        <fullName evidence="4">Short-subunit dehydrogenase</fullName>
    </submittedName>
</protein>
<dbReference type="STRING" id="1193051.LEP1GSC017_1858"/>
<dbReference type="PRINTS" id="PR00080">
    <property type="entry name" value="SDRFAMILY"/>
</dbReference>
<name>A0A4R8MUS7_LEPME</name>
<dbReference type="PANTHER" id="PTHR44169:SF6">
    <property type="entry name" value="NADPH-DEPENDENT 1-ACYLDIHYDROXYACETONE PHOSPHATE REDUCTASE"/>
    <property type="match status" value="1"/>
</dbReference>
<dbReference type="AlphaFoldDB" id="A0A4R8MUS7"/>
<dbReference type="RefSeq" id="WP_004785648.1">
    <property type="nucleotide sequence ID" value="NZ_JAMQPX010000001.1"/>
</dbReference>
<dbReference type="PANTHER" id="PTHR44169">
    <property type="entry name" value="NADPH-DEPENDENT 1-ACYLDIHYDROXYACETONE PHOSPHATE REDUCTASE"/>
    <property type="match status" value="1"/>
</dbReference>
<accession>A0A4R8MUS7</accession>
<evidence type="ECO:0000256" key="1">
    <source>
        <dbReference type="ARBA" id="ARBA00006484"/>
    </source>
</evidence>
<reference evidence="4 5" key="1">
    <citation type="submission" date="2019-03" db="EMBL/GenBank/DDBJ databases">
        <title>Genomic Encyclopedia of Archaeal and Bacterial Type Strains, Phase II (KMG-II): from individual species to whole genera.</title>
        <authorList>
            <person name="Goeker M."/>
        </authorList>
    </citation>
    <scope>NUCLEOTIDE SEQUENCE [LARGE SCALE GENOMIC DNA]</scope>
    <source>
        <strain evidence="4 5">DSM 21537</strain>
    </source>
</reference>
<comment type="similarity">
    <text evidence="1 3">Belongs to the short-chain dehydrogenases/reductases (SDR) family.</text>
</comment>
<dbReference type="PRINTS" id="PR00081">
    <property type="entry name" value="GDHRDH"/>
</dbReference>
<gene>
    <name evidence="4" type="ORF">CLV96_2145</name>
</gene>
<dbReference type="Gene3D" id="3.40.50.720">
    <property type="entry name" value="NAD(P)-binding Rossmann-like Domain"/>
    <property type="match status" value="1"/>
</dbReference>
<dbReference type="Proteomes" id="UP000294684">
    <property type="component" value="Unassembled WGS sequence"/>
</dbReference>
<comment type="caution">
    <text evidence="4">The sequence shown here is derived from an EMBL/GenBank/DDBJ whole genome shotgun (WGS) entry which is preliminary data.</text>
</comment>
<evidence type="ECO:0000313" key="5">
    <source>
        <dbReference type="Proteomes" id="UP000294684"/>
    </source>
</evidence>
<evidence type="ECO:0000313" key="4">
    <source>
        <dbReference type="EMBL" id="TDY73123.1"/>
    </source>
</evidence>
<evidence type="ECO:0000256" key="2">
    <source>
        <dbReference type="ARBA" id="ARBA00023002"/>
    </source>
</evidence>
<dbReference type="Pfam" id="PF00106">
    <property type="entry name" value="adh_short"/>
    <property type="match status" value="1"/>
</dbReference>
<dbReference type="GeneID" id="79827441"/>
<dbReference type="InterPro" id="IPR036291">
    <property type="entry name" value="NAD(P)-bd_dom_sf"/>
</dbReference>
<dbReference type="InterPro" id="IPR020904">
    <property type="entry name" value="Sc_DH/Rdtase_CS"/>
</dbReference>
<dbReference type="PROSITE" id="PS00061">
    <property type="entry name" value="ADH_SHORT"/>
    <property type="match status" value="1"/>
</dbReference>
<dbReference type="EMBL" id="SORO01000001">
    <property type="protein sequence ID" value="TDY73123.1"/>
    <property type="molecule type" value="Genomic_DNA"/>
</dbReference>
<keyword evidence="5" id="KW-1185">Reference proteome</keyword>
<keyword evidence="2" id="KW-0560">Oxidoreductase</keyword>
<dbReference type="SUPFAM" id="SSF51735">
    <property type="entry name" value="NAD(P)-binding Rossmann-fold domains"/>
    <property type="match status" value="1"/>
</dbReference>
<dbReference type="GO" id="GO:0016491">
    <property type="term" value="F:oxidoreductase activity"/>
    <property type="evidence" value="ECO:0007669"/>
    <property type="project" value="UniProtKB-KW"/>
</dbReference>